<organism evidence="9 10">
    <name type="scientific">Fasciola hepatica</name>
    <name type="common">Liver fluke</name>
    <dbReference type="NCBI Taxonomy" id="6192"/>
    <lineage>
        <taxon>Eukaryota</taxon>
        <taxon>Metazoa</taxon>
        <taxon>Spiralia</taxon>
        <taxon>Lophotrochozoa</taxon>
        <taxon>Platyhelminthes</taxon>
        <taxon>Trematoda</taxon>
        <taxon>Digenea</taxon>
        <taxon>Plagiorchiida</taxon>
        <taxon>Echinostomata</taxon>
        <taxon>Echinostomatoidea</taxon>
        <taxon>Fasciolidae</taxon>
        <taxon>Fasciola</taxon>
    </lineage>
</organism>
<dbReference type="SUPFAM" id="SSF54001">
    <property type="entry name" value="Cysteine proteinases"/>
    <property type="match status" value="1"/>
</dbReference>
<dbReference type="AlphaFoldDB" id="A0A2H1C5N4"/>
<dbReference type="Gene3D" id="3.90.70.10">
    <property type="entry name" value="Cysteine proteinases"/>
    <property type="match status" value="1"/>
</dbReference>
<keyword evidence="5" id="KW-0865">Zymogen</keyword>
<dbReference type="EMBL" id="JXXN02002667">
    <property type="protein sequence ID" value="THD22568.1"/>
    <property type="molecule type" value="Genomic_DNA"/>
</dbReference>
<keyword evidence="3" id="KW-0378">Hydrolase</keyword>
<evidence type="ECO:0000256" key="6">
    <source>
        <dbReference type="ARBA" id="ARBA00023157"/>
    </source>
</evidence>
<dbReference type="CDD" id="cd02248">
    <property type="entry name" value="Peptidase_C1A"/>
    <property type="match status" value="1"/>
</dbReference>
<dbReference type="FunFam" id="3.90.70.10:FF:000006">
    <property type="entry name" value="Cathepsin S"/>
    <property type="match status" value="1"/>
</dbReference>
<dbReference type="Pfam" id="PF08246">
    <property type="entry name" value="Inhibitor_I29"/>
    <property type="match status" value="1"/>
</dbReference>
<evidence type="ECO:0000256" key="5">
    <source>
        <dbReference type="ARBA" id="ARBA00023145"/>
    </source>
</evidence>
<comment type="similarity">
    <text evidence="1">Belongs to the peptidase C1 family.</text>
</comment>
<dbReference type="InterPro" id="IPR025661">
    <property type="entry name" value="Pept_asp_AS"/>
</dbReference>
<evidence type="ECO:0000313" key="9">
    <source>
        <dbReference type="EMBL" id="THD22568.1"/>
    </source>
</evidence>
<dbReference type="InterPro" id="IPR013201">
    <property type="entry name" value="Prot_inhib_I29"/>
</dbReference>
<dbReference type="InterPro" id="IPR013128">
    <property type="entry name" value="Peptidase_C1A"/>
</dbReference>
<gene>
    <name evidence="9" type="ORF">D915_006684</name>
</gene>
<dbReference type="InterPro" id="IPR038765">
    <property type="entry name" value="Papain-like_cys_pep_sf"/>
</dbReference>
<evidence type="ECO:0000256" key="1">
    <source>
        <dbReference type="ARBA" id="ARBA00008455"/>
    </source>
</evidence>
<evidence type="ECO:0000256" key="2">
    <source>
        <dbReference type="ARBA" id="ARBA00022670"/>
    </source>
</evidence>
<evidence type="ECO:0000256" key="4">
    <source>
        <dbReference type="ARBA" id="ARBA00022807"/>
    </source>
</evidence>
<dbReference type="SMART" id="SM00645">
    <property type="entry name" value="Pept_C1"/>
    <property type="match status" value="1"/>
</dbReference>
<feature type="domain" description="Peptidase C1A papain C-terminal" evidence="7">
    <location>
        <begin position="141"/>
        <end position="362"/>
    </location>
</feature>
<evidence type="ECO:0000259" key="7">
    <source>
        <dbReference type="SMART" id="SM00645"/>
    </source>
</evidence>
<keyword evidence="2" id="KW-0645">Protease</keyword>
<dbReference type="SMART" id="SM00848">
    <property type="entry name" value="Inhibitor_I29"/>
    <property type="match status" value="1"/>
</dbReference>
<dbReference type="InterPro" id="IPR000668">
    <property type="entry name" value="Peptidase_C1A_C"/>
</dbReference>
<keyword evidence="6" id="KW-1015">Disulfide bond</keyword>
<dbReference type="InterPro" id="IPR000169">
    <property type="entry name" value="Pept_cys_AS"/>
</dbReference>
<dbReference type="PROSITE" id="PS00640">
    <property type="entry name" value="THIOL_PROTEASE_ASN"/>
    <property type="match status" value="1"/>
</dbReference>
<dbReference type="InterPro" id="IPR039417">
    <property type="entry name" value="Peptidase_C1A_papain-like"/>
</dbReference>
<accession>A0A2H1C5N4</accession>
<dbReference type="Proteomes" id="UP000230066">
    <property type="component" value="Unassembled WGS sequence"/>
</dbReference>
<evidence type="ECO:0000256" key="3">
    <source>
        <dbReference type="ARBA" id="ARBA00022801"/>
    </source>
</evidence>
<evidence type="ECO:0000259" key="8">
    <source>
        <dbReference type="SMART" id="SM00848"/>
    </source>
</evidence>
<dbReference type="PROSITE" id="PS00639">
    <property type="entry name" value="THIOL_PROTEASE_HIS"/>
    <property type="match status" value="1"/>
</dbReference>
<comment type="caution">
    <text evidence="9">The sequence shown here is derived from an EMBL/GenBank/DDBJ whole genome shotgun (WGS) entry which is preliminary data.</text>
</comment>
<evidence type="ECO:0000313" key="10">
    <source>
        <dbReference type="Proteomes" id="UP000230066"/>
    </source>
</evidence>
<dbReference type="InterPro" id="IPR025660">
    <property type="entry name" value="Pept_his_AS"/>
</dbReference>
<dbReference type="PANTHER" id="PTHR12411">
    <property type="entry name" value="CYSTEINE PROTEASE FAMILY C1-RELATED"/>
    <property type="match status" value="1"/>
</dbReference>
<protein>
    <submittedName>
        <fullName evidence="9">Cathepsin L</fullName>
    </submittedName>
</protein>
<sequence length="363" mass="40628">MRISFLIIFSVQCFLVSCRLQFVPWAKLTQAEPLSPQEPSSCSSEKLFDKSVEAAWKLFNMAFNKGLSEMESKFRFDIFKQNYRMIMEHNVKYEQGLTSYRMDINAFSDKTNEELKSLRGIRMPTGGLMRRFLYTHSNGTPPDSIDWRDKGAVTDVKNQGNCGSCWAFATTGAIEGHQFNKYGKLYSLSEQQLVDCSAEDGNNACNGGLMDFAFKYIQEAGGIETESCYPYVSGRTGHENKCSLNRTCFVAHVKGYRDLPKADELALMSAVGLEGPVAIAINAGLPSFSFYASGVYEDVQCGGEEDDLDHGVLVVGYGRENGIDYWLVKNSWGPHWGEKGYIKMRRNKHNMCGVATVASYPLV</sequence>
<dbReference type="PRINTS" id="PR00705">
    <property type="entry name" value="PAPAIN"/>
</dbReference>
<reference evidence="9" key="1">
    <citation type="submission" date="2019-03" db="EMBL/GenBank/DDBJ databases">
        <title>Improved annotation for the trematode Fasciola hepatica.</title>
        <authorList>
            <person name="Choi Y.-J."/>
            <person name="Martin J."/>
            <person name="Mitreva M."/>
        </authorList>
    </citation>
    <scope>NUCLEOTIDE SEQUENCE [LARGE SCALE GENOMIC DNA]</scope>
</reference>
<name>A0A2H1C5N4_FASHE</name>
<keyword evidence="4" id="KW-0788">Thiol protease</keyword>
<dbReference type="PROSITE" id="PS51257">
    <property type="entry name" value="PROKAR_LIPOPROTEIN"/>
    <property type="match status" value="1"/>
</dbReference>
<dbReference type="GO" id="GO:0006508">
    <property type="term" value="P:proteolysis"/>
    <property type="evidence" value="ECO:0007669"/>
    <property type="project" value="UniProtKB-KW"/>
</dbReference>
<dbReference type="GO" id="GO:0008234">
    <property type="term" value="F:cysteine-type peptidase activity"/>
    <property type="evidence" value="ECO:0007669"/>
    <property type="project" value="UniProtKB-KW"/>
</dbReference>
<feature type="domain" description="Cathepsin propeptide inhibitor" evidence="8">
    <location>
        <begin position="56"/>
        <end position="115"/>
    </location>
</feature>
<dbReference type="PROSITE" id="PS00139">
    <property type="entry name" value="THIOL_PROTEASE_CYS"/>
    <property type="match status" value="1"/>
</dbReference>
<keyword evidence="10" id="KW-1185">Reference proteome</keyword>
<proteinExistence type="inferred from homology"/>
<dbReference type="Pfam" id="PF00112">
    <property type="entry name" value="Peptidase_C1"/>
    <property type="match status" value="1"/>
</dbReference>